<dbReference type="InterPro" id="IPR055118">
    <property type="entry name" value="FAS-like_AT_central"/>
</dbReference>
<evidence type="ECO:0000256" key="3">
    <source>
        <dbReference type="ARBA" id="ARBA00023315"/>
    </source>
</evidence>
<evidence type="ECO:0000313" key="9">
    <source>
        <dbReference type="Proteomes" id="UP000215033"/>
    </source>
</evidence>
<dbReference type="Pfam" id="PF22690">
    <property type="entry name" value="FAS_AT_central"/>
    <property type="match status" value="1"/>
</dbReference>
<evidence type="ECO:0000313" key="8">
    <source>
        <dbReference type="Proteomes" id="UP000193466"/>
    </source>
</evidence>
<feature type="domain" description="Malonyl-CoA:ACP transacylase (MAT)" evidence="5">
    <location>
        <begin position="21"/>
        <end position="339"/>
    </location>
</feature>
<dbReference type="Proteomes" id="UP000193466">
    <property type="component" value="Unassembled WGS sequence"/>
</dbReference>
<dbReference type="AlphaFoldDB" id="A0AB38DS92"/>
<name>A0AB38DS92_9NEIS</name>
<proteinExistence type="predicted"/>
<evidence type="ECO:0000256" key="4">
    <source>
        <dbReference type="ARBA" id="ARBA00048462"/>
    </source>
</evidence>
<dbReference type="InterPro" id="IPR050858">
    <property type="entry name" value="Mal-CoA-ACP_Trans/PKS_FabD"/>
</dbReference>
<evidence type="ECO:0000313" key="7">
    <source>
        <dbReference type="EMBL" id="SNU80075.1"/>
    </source>
</evidence>
<organism evidence="7 9">
    <name type="scientific">Neisseria zoodegmatis</name>
    <dbReference type="NCBI Taxonomy" id="326523"/>
    <lineage>
        <taxon>Bacteria</taxon>
        <taxon>Pseudomonadati</taxon>
        <taxon>Pseudomonadota</taxon>
        <taxon>Betaproteobacteria</taxon>
        <taxon>Neisseriales</taxon>
        <taxon>Neisseriaceae</taxon>
        <taxon>Neisseria</taxon>
    </lineage>
</organism>
<evidence type="ECO:0000256" key="1">
    <source>
        <dbReference type="ARBA" id="ARBA00013258"/>
    </source>
</evidence>
<evidence type="ECO:0000256" key="2">
    <source>
        <dbReference type="ARBA" id="ARBA00022679"/>
    </source>
</evidence>
<dbReference type="KEGG" id="nzo:SAMEA4504057_1586"/>
<reference evidence="6 8" key="1">
    <citation type="submission" date="2017-01" db="EMBL/GenBank/DDBJ databases">
        <authorList>
            <person name="Wolfgang W.J."/>
            <person name="Cole J."/>
            <person name="Wroblewski D."/>
            <person name="Mcginnis J."/>
            <person name="Musser K.A."/>
        </authorList>
    </citation>
    <scope>NUCLEOTIDE SEQUENCE [LARGE SCALE GENOMIC DNA]</scope>
    <source>
        <strain evidence="6 8">DSM 21643</strain>
    </source>
</reference>
<comment type="catalytic activity">
    <reaction evidence="4">
        <text>holo-[ACP] + malonyl-CoA = malonyl-[ACP] + CoA</text>
        <dbReference type="Rhea" id="RHEA:41792"/>
        <dbReference type="Rhea" id="RHEA-COMP:9623"/>
        <dbReference type="Rhea" id="RHEA-COMP:9685"/>
        <dbReference type="ChEBI" id="CHEBI:57287"/>
        <dbReference type="ChEBI" id="CHEBI:57384"/>
        <dbReference type="ChEBI" id="CHEBI:64479"/>
        <dbReference type="ChEBI" id="CHEBI:78449"/>
        <dbReference type="EC" id="2.3.1.39"/>
    </reaction>
</comment>
<dbReference type="InterPro" id="IPR016035">
    <property type="entry name" value="Acyl_Trfase/lysoPLipase"/>
</dbReference>
<gene>
    <name evidence="6" type="ORF">BWD10_02720</name>
    <name evidence="7" type="ORF">SAMEA4504057_01586</name>
</gene>
<dbReference type="GO" id="GO:0006633">
    <property type="term" value="P:fatty acid biosynthetic process"/>
    <property type="evidence" value="ECO:0007669"/>
    <property type="project" value="TreeGrafter"/>
</dbReference>
<evidence type="ECO:0000313" key="6">
    <source>
        <dbReference type="EMBL" id="OSI10844.1"/>
    </source>
</evidence>
<dbReference type="SUPFAM" id="SSF52151">
    <property type="entry name" value="FabD/lysophospholipase-like"/>
    <property type="match status" value="1"/>
</dbReference>
<evidence type="ECO:0000259" key="5">
    <source>
        <dbReference type="SMART" id="SM00827"/>
    </source>
</evidence>
<dbReference type="InterPro" id="IPR001227">
    <property type="entry name" value="Ac_transferase_dom_sf"/>
</dbReference>
<dbReference type="RefSeq" id="WP_085362935.1">
    <property type="nucleotide sequence ID" value="NZ_LT906434.1"/>
</dbReference>
<dbReference type="PANTHER" id="PTHR42681">
    <property type="entry name" value="MALONYL-COA-ACYL CARRIER PROTEIN TRANSACYLASE, MITOCHONDRIAL"/>
    <property type="match status" value="1"/>
</dbReference>
<keyword evidence="8" id="KW-1185">Reference proteome</keyword>
<keyword evidence="3" id="KW-0012">Acyltransferase</keyword>
<dbReference type="Proteomes" id="UP000215033">
    <property type="component" value="Chromosome 1"/>
</dbReference>
<accession>A0AB38DS92</accession>
<keyword evidence="2" id="KW-0808">Transferase</keyword>
<sequence length="346" mass="36632">MNETEQKRLLERVHTEPFALCFSGQGFDWIGMLREALAEGAREEAGKIADAAARMIAHVAEQLATARPQGFVPIMWADGNGEIDLVRAAVSVPGIFLSQIANLHTLQARGLDIGKAAGVIGHSQGILGRYLVSEPHRAAEILALAELIGAAATLQGRKTGLYMHNGGHAMVMVQGVNRAQLADIIDNLFPAGSSDLADRPCIGLRNSREAFVVSGRPESVRRVCEVLSATIKDSDGLTPESLLVPLEVEVGFHHPLLAPAVAQVAEWAAVCGLDAEQARAIAQNVLADPVDWVEECRRMVGLGVRRILEIGPSGGVAMLTQAVLDGENIEVLDVSGAEGKAALFGA</sequence>
<dbReference type="InterPro" id="IPR014043">
    <property type="entry name" value="Acyl_transferase_dom"/>
</dbReference>
<dbReference type="PANTHER" id="PTHR42681:SF1">
    <property type="entry name" value="MALONYL-COA-ACYL CARRIER PROTEIN TRANSACYLASE, MITOCHONDRIAL"/>
    <property type="match status" value="1"/>
</dbReference>
<dbReference type="GO" id="GO:0004314">
    <property type="term" value="F:[acyl-carrier-protein] S-malonyltransferase activity"/>
    <property type="evidence" value="ECO:0007669"/>
    <property type="project" value="UniProtKB-EC"/>
</dbReference>
<protein>
    <recommendedName>
        <fullName evidence="1">[acyl-carrier-protein] S-malonyltransferase</fullName>
        <ecNumber evidence="1">2.3.1.39</ecNumber>
    </recommendedName>
</protein>
<dbReference type="EMBL" id="MTBM01000003">
    <property type="protein sequence ID" value="OSI10844.1"/>
    <property type="molecule type" value="Genomic_DNA"/>
</dbReference>
<dbReference type="Gene3D" id="3.40.366.10">
    <property type="entry name" value="Malonyl-Coenzyme A Acyl Carrier Protein, domain 2"/>
    <property type="match status" value="2"/>
</dbReference>
<reference evidence="7 9" key="2">
    <citation type="submission" date="2017-06" db="EMBL/GenBank/DDBJ databases">
        <authorList>
            <consortium name="Pathogen Informatics"/>
        </authorList>
    </citation>
    <scope>NUCLEOTIDE SEQUENCE [LARGE SCALE GENOMIC DNA]</scope>
    <source>
        <strain evidence="7 9">NCTC12230</strain>
    </source>
</reference>
<dbReference type="EC" id="2.3.1.39" evidence="1"/>
<dbReference type="GO" id="GO:0005829">
    <property type="term" value="C:cytosol"/>
    <property type="evidence" value="ECO:0007669"/>
    <property type="project" value="TreeGrafter"/>
</dbReference>
<dbReference type="EMBL" id="LT906434">
    <property type="protein sequence ID" value="SNU80075.1"/>
    <property type="molecule type" value="Genomic_DNA"/>
</dbReference>
<dbReference type="SMART" id="SM00827">
    <property type="entry name" value="PKS_AT"/>
    <property type="match status" value="1"/>
</dbReference>